<name>A0ACC4E7D1_PURLI</name>
<accession>A0ACC4E7D1</accession>
<dbReference type="Proteomes" id="UP001638806">
    <property type="component" value="Unassembled WGS sequence"/>
</dbReference>
<comment type="caution">
    <text evidence="1">The sequence shown here is derived from an EMBL/GenBank/DDBJ whole genome shotgun (WGS) entry which is preliminary data.</text>
</comment>
<organism evidence="1 2">
    <name type="scientific">Purpureocillium lilacinum</name>
    <name type="common">Paecilomyces lilacinus</name>
    <dbReference type="NCBI Taxonomy" id="33203"/>
    <lineage>
        <taxon>Eukaryota</taxon>
        <taxon>Fungi</taxon>
        <taxon>Dikarya</taxon>
        <taxon>Ascomycota</taxon>
        <taxon>Pezizomycotina</taxon>
        <taxon>Sordariomycetes</taxon>
        <taxon>Hypocreomycetidae</taxon>
        <taxon>Hypocreales</taxon>
        <taxon>Ophiocordycipitaceae</taxon>
        <taxon>Purpureocillium</taxon>
    </lineage>
</organism>
<reference evidence="1" key="1">
    <citation type="submission" date="2024-12" db="EMBL/GenBank/DDBJ databases">
        <title>Comparative genomics and development of molecular markers within Purpureocillium lilacinum and among Purpureocillium species.</title>
        <authorList>
            <person name="Yeh Z.-Y."/>
            <person name="Ni N.-T."/>
            <person name="Lo P.-H."/>
            <person name="Mushyakhwo K."/>
            <person name="Lin C.-F."/>
            <person name="Nai Y.-S."/>
        </authorList>
    </citation>
    <scope>NUCLEOTIDE SEQUENCE</scope>
    <source>
        <strain evidence="1">NCHU-NPUST-175</strain>
    </source>
</reference>
<sequence>MGRPVDLPASWWLQRRGLGSHTGRRQDKIRHVGESPGKARSRSPTCASPLGSRAGWVRFAGPQVWDAGANGAGRDGRDCLADARARDPCCYRRDPQFASEEGEYDFFFLVVLPPAAWN</sequence>
<dbReference type="EMBL" id="JBGNUJ010000002">
    <property type="protein sequence ID" value="KAL3964128.1"/>
    <property type="molecule type" value="Genomic_DNA"/>
</dbReference>
<gene>
    <name evidence="1" type="ORF">ACCO45_001132</name>
</gene>
<proteinExistence type="predicted"/>
<evidence type="ECO:0000313" key="2">
    <source>
        <dbReference type="Proteomes" id="UP001638806"/>
    </source>
</evidence>
<keyword evidence="2" id="KW-1185">Reference proteome</keyword>
<protein>
    <submittedName>
        <fullName evidence="1">Uncharacterized protein</fullName>
    </submittedName>
</protein>
<evidence type="ECO:0000313" key="1">
    <source>
        <dbReference type="EMBL" id="KAL3964128.1"/>
    </source>
</evidence>